<keyword evidence="3" id="KW-1185">Reference proteome</keyword>
<proteinExistence type="predicted"/>
<dbReference type="OrthoDB" id="5986339at2"/>
<feature type="signal peptide" evidence="1">
    <location>
        <begin position="1"/>
        <end position="26"/>
    </location>
</feature>
<dbReference type="Proteomes" id="UP000199437">
    <property type="component" value="Unassembled WGS sequence"/>
</dbReference>
<feature type="chain" id="PRO_5011560287" description="Rieske domain-containing protein" evidence="1">
    <location>
        <begin position="27"/>
        <end position="230"/>
    </location>
</feature>
<dbReference type="EMBL" id="FOIR01000002">
    <property type="protein sequence ID" value="SEW29913.1"/>
    <property type="molecule type" value="Genomic_DNA"/>
</dbReference>
<sequence>MKHIPFSNRFFSILLFLSLFSTTAFAQNVEINLDDLISETQFMSDDPDLMRMVWYIPVEYWEATFSNDPSISDDEVKEIIDILDDYELFFVIDGVIGTFGNVRYQPRSEIKRNLRLHAPSGEYYPLDDNEINGDAKSMMTIMSPILASMMGTMGENMQFFFFKGKNKNKRLINPTGNESFKVQVASEMFEFNLPLASLLPPKFCPEDNAKMKGTWVYCPFHGTTLVDKAN</sequence>
<dbReference type="RefSeq" id="WP_139177541.1">
    <property type="nucleotide sequence ID" value="NZ_FOIR01000002.1"/>
</dbReference>
<evidence type="ECO:0000256" key="1">
    <source>
        <dbReference type="SAM" id="SignalP"/>
    </source>
</evidence>
<evidence type="ECO:0000313" key="3">
    <source>
        <dbReference type="Proteomes" id="UP000199437"/>
    </source>
</evidence>
<evidence type="ECO:0000313" key="2">
    <source>
        <dbReference type="EMBL" id="SEW29913.1"/>
    </source>
</evidence>
<name>A0A1I0QRF9_9BACT</name>
<dbReference type="GeneID" id="99987296"/>
<keyword evidence="1" id="KW-0732">Signal</keyword>
<reference evidence="3" key="1">
    <citation type="submission" date="2016-10" db="EMBL/GenBank/DDBJ databases">
        <authorList>
            <person name="Varghese N."/>
            <person name="Submissions S."/>
        </authorList>
    </citation>
    <scope>NUCLEOTIDE SEQUENCE [LARGE SCALE GENOMIC DNA]</scope>
    <source>
        <strain evidence="3">CGMCC 1.12402</strain>
    </source>
</reference>
<organism evidence="2 3">
    <name type="scientific">Roseivirga pacifica</name>
    <dbReference type="NCBI Taxonomy" id="1267423"/>
    <lineage>
        <taxon>Bacteria</taxon>
        <taxon>Pseudomonadati</taxon>
        <taxon>Bacteroidota</taxon>
        <taxon>Cytophagia</taxon>
        <taxon>Cytophagales</taxon>
        <taxon>Roseivirgaceae</taxon>
        <taxon>Roseivirga</taxon>
    </lineage>
</organism>
<gene>
    <name evidence="2" type="ORF">SAMN05216290_2602</name>
</gene>
<evidence type="ECO:0008006" key="4">
    <source>
        <dbReference type="Google" id="ProtNLM"/>
    </source>
</evidence>
<accession>A0A1I0QRF9</accession>
<dbReference type="AlphaFoldDB" id="A0A1I0QRF9"/>
<dbReference type="STRING" id="1267423.SAMN05216290_2602"/>
<protein>
    <recommendedName>
        <fullName evidence="4">Rieske domain-containing protein</fullName>
    </recommendedName>
</protein>